<dbReference type="EMBL" id="DRVY01000047">
    <property type="protein sequence ID" value="HHR92172.1"/>
    <property type="molecule type" value="Genomic_DNA"/>
</dbReference>
<proteinExistence type="predicted"/>
<reference evidence="2" key="1">
    <citation type="journal article" date="2020" name="mSystems">
        <title>Genome- and Community-Level Interaction Insights into Carbon Utilization and Element Cycling Functions of Hydrothermarchaeota in Hydrothermal Sediment.</title>
        <authorList>
            <person name="Zhou Z."/>
            <person name="Liu Y."/>
            <person name="Xu W."/>
            <person name="Pan J."/>
            <person name="Luo Z.H."/>
            <person name="Li M."/>
        </authorList>
    </citation>
    <scope>NUCLEOTIDE SEQUENCE [LARGE SCALE GENOMIC DNA]</scope>
    <source>
        <strain evidence="2">SpSt-1042</strain>
    </source>
</reference>
<evidence type="ECO:0000313" key="2">
    <source>
        <dbReference type="EMBL" id="HHR92172.1"/>
    </source>
</evidence>
<comment type="caution">
    <text evidence="2">The sequence shown here is derived from an EMBL/GenBank/DDBJ whole genome shotgun (WGS) entry which is preliminary data.</text>
</comment>
<gene>
    <name evidence="2" type="ORF">ENL96_01525</name>
</gene>
<name>A0A7C5URM1_UNCC3</name>
<dbReference type="AlphaFoldDB" id="A0A7C5URM1"/>
<organism evidence="2">
    <name type="scientific">candidate division CPR3 bacterium</name>
    <dbReference type="NCBI Taxonomy" id="2268181"/>
    <lineage>
        <taxon>Bacteria</taxon>
        <taxon>Bacteria division CPR3</taxon>
    </lineage>
</organism>
<feature type="region of interest" description="Disordered" evidence="1">
    <location>
        <begin position="586"/>
        <end position="607"/>
    </location>
</feature>
<protein>
    <submittedName>
        <fullName evidence="2">Uncharacterized protein</fullName>
    </submittedName>
</protein>
<accession>A0A7C5URM1</accession>
<evidence type="ECO:0000256" key="1">
    <source>
        <dbReference type="SAM" id="MobiDB-lite"/>
    </source>
</evidence>
<sequence>MKFGRIPVGLYLYIFDMSEGGTMSVTTAASIRVGVERVEKGNEGYLSQEEVGEYYPDELMGVVGLNELIERITGISGQTSRQGEQMWGKSGMGVLNPDKSKTLVAAFLGAIQSAAEEHVRRVVAEGRLQEEKGRDLLELISQMYQHTWAVIDRAFRVMGGESLIDVYPWLGNVVPRGAFLVPGRVGVARLYPYETNQELAGIQPGTVVPGPESLDRETVAHLPLTHLLDYDALVALLRLLPPIPVSCVLSPDGKVVAVAWWVPIFPGDNTGLSERSKILEQTIRVLNGKGMGVFGLGATLPAFIKILTQKLGSEEGEVPKASEVAEAPAPIITTGHAGTTAIVYQMVEEIISGKSGEEQEIGLFGLGNIGSAILKALVGRVFDITHIYVYDTKGLEGVIFSVKSIIGETIPKATVCVKEGEADVIVEITSGGKNIQVHAAGNPTIVWNSCNIVISTATTPVEVPTSWQGIAIDDSQPPMLMGKNVRWVVGEVPKGYVTRPVETWEIGGKSVPWSWGLPPGYNGYTETWGLADNKSAWGCLLEVLALMSLPADERRGHAITGPVSLKQIQDMRDIFQKLGIKPTRPQSRGNYLGVEEKTAVSASSPSP</sequence>